<dbReference type="EMBL" id="CBTJ020000001">
    <property type="protein sequence ID" value="CDI00863.1"/>
    <property type="molecule type" value="Genomic_DNA"/>
</dbReference>
<dbReference type="Pfam" id="PF01564">
    <property type="entry name" value="Spermine_synth"/>
    <property type="match status" value="1"/>
</dbReference>
<feature type="binding site" evidence="5">
    <location>
        <position position="119"/>
    </location>
    <ligand>
        <name>S-methyl-5'-thioadenosine</name>
        <dbReference type="ChEBI" id="CHEBI:17509"/>
    </ligand>
</feature>
<dbReference type="HAMAP" id="MF_00198">
    <property type="entry name" value="Spermidine_synth"/>
    <property type="match status" value="1"/>
</dbReference>
<evidence type="ECO:0000256" key="5">
    <source>
        <dbReference type="HAMAP-Rule" id="MF_00198"/>
    </source>
</evidence>
<comment type="function">
    <text evidence="5">Catalyzes the irreversible transfer of a propylamine group from the amino donor S-adenosylmethioninamine (decarboxy-AdoMet) to putrescine (1,4-diaminobutane) to yield spermidine.</text>
</comment>
<keyword evidence="7" id="KW-0732">Signal</keyword>
<evidence type="ECO:0000259" key="8">
    <source>
        <dbReference type="PROSITE" id="PS51006"/>
    </source>
</evidence>
<dbReference type="AlphaFoldDB" id="W6MAR5"/>
<feature type="binding site" evidence="5">
    <location>
        <begin position="146"/>
        <end position="147"/>
    </location>
    <ligand>
        <name>S-methyl-5'-thioadenosine</name>
        <dbReference type="ChEBI" id="CHEBI:17509"/>
    </ligand>
</feature>
<dbReference type="NCBIfam" id="NF037959">
    <property type="entry name" value="MFS_SpdSyn"/>
    <property type="match status" value="1"/>
</dbReference>
<dbReference type="OrthoDB" id="9761985at2"/>
<comment type="subunit">
    <text evidence="5">Homodimer or homotetramer.</text>
</comment>
<dbReference type="GO" id="GO:0008295">
    <property type="term" value="P:spermidine biosynthetic process"/>
    <property type="evidence" value="ECO:0007669"/>
    <property type="project" value="UniProtKB-UniRule"/>
</dbReference>
<feature type="chain" id="PRO_5004878558" description="Polyamine aminopropyltransferase" evidence="7">
    <location>
        <begin position="25"/>
        <end position="299"/>
    </location>
</feature>
<keyword evidence="10" id="KW-1185">Reference proteome</keyword>
<evidence type="ECO:0000256" key="4">
    <source>
        <dbReference type="ARBA" id="ARBA00023115"/>
    </source>
</evidence>
<evidence type="ECO:0000313" key="9">
    <source>
        <dbReference type="EMBL" id="CDI00863.1"/>
    </source>
</evidence>
<comment type="catalytic activity">
    <reaction evidence="5">
        <text>S-adenosyl 3-(methylsulfanyl)propylamine + putrescine = S-methyl-5'-thioadenosine + spermidine + H(+)</text>
        <dbReference type="Rhea" id="RHEA:12721"/>
        <dbReference type="ChEBI" id="CHEBI:15378"/>
        <dbReference type="ChEBI" id="CHEBI:17509"/>
        <dbReference type="ChEBI" id="CHEBI:57443"/>
        <dbReference type="ChEBI" id="CHEBI:57834"/>
        <dbReference type="ChEBI" id="CHEBI:326268"/>
        <dbReference type="EC" id="2.5.1.16"/>
    </reaction>
</comment>
<dbReference type="GO" id="GO:0004766">
    <property type="term" value="F:spermidine synthase activity"/>
    <property type="evidence" value="ECO:0007669"/>
    <property type="project" value="UniProtKB-UniRule"/>
</dbReference>
<feature type="active site" description="Proton acceptor" evidence="5 6">
    <location>
        <position position="167"/>
    </location>
</feature>
<comment type="caution">
    <text evidence="5">Lacks conserved residue(s) required for the propagation of feature annotation.</text>
</comment>
<accession>W6MAR5</accession>
<evidence type="ECO:0000256" key="3">
    <source>
        <dbReference type="ARBA" id="ARBA00023066"/>
    </source>
</evidence>
<dbReference type="InterPro" id="IPR029063">
    <property type="entry name" value="SAM-dependent_MTases_sf"/>
</dbReference>
<feature type="domain" description="PABS" evidence="8">
    <location>
        <begin position="5"/>
        <end position="256"/>
    </location>
</feature>
<sequence length="299" mass="33709">MRPVPSLKTLFALFASLMATSSSATNVIHTEKSLYRNIVIYEEGDQRCMSFSQRDQSARQTCKSLGDPNAFVFTYTKMMMGALYLNPTPRNVLIIGLGGGVLPMALAAIYPDTVIDIVEIDPAVVKVASQFFGFHSGPKIRVIEEDGRVFAKRAGKADQRYDLIMLDAFDHQYIPEHLLTQEFLLEIKKLLTPDGVLAANTFSTSRLYDHESTTYQSVFGVFYNLRVQYKNRIILAKLDGLPTRDAIERNAATLEEKLKPLGFGRDWLLPLFSTERDWKPEARILTDQYSPSNLLNSPL</sequence>
<comment type="caution">
    <text evidence="9">The sequence shown here is derived from an EMBL/GenBank/DDBJ whole genome shotgun (WGS) entry which is preliminary data.</text>
</comment>
<proteinExistence type="inferred from homology"/>
<dbReference type="Gene3D" id="3.40.50.150">
    <property type="entry name" value="Vaccinia Virus protein VP39"/>
    <property type="match status" value="1"/>
</dbReference>
<dbReference type="Proteomes" id="UP000035760">
    <property type="component" value="Unassembled WGS sequence"/>
</dbReference>
<evidence type="ECO:0000256" key="7">
    <source>
        <dbReference type="SAM" id="SignalP"/>
    </source>
</evidence>
<keyword evidence="4 5" id="KW-0620">Polyamine biosynthesis</keyword>
<comment type="similarity">
    <text evidence="1 5">Belongs to the spermidine/spermine synthase family.</text>
</comment>
<dbReference type="InterPro" id="IPR030374">
    <property type="entry name" value="PABS"/>
</dbReference>
<dbReference type="RefSeq" id="WP_053085189.1">
    <property type="nucleotide sequence ID" value="NZ_CBTJ020000001.1"/>
</dbReference>
<name>W6MAR5_9GAMM</name>
<reference evidence="9" key="2">
    <citation type="submission" date="2014-03" db="EMBL/GenBank/DDBJ databases">
        <title>Candidatus Competibacter-lineage genomes retrieved from metagenomes reveal functional metabolic diversity.</title>
        <authorList>
            <person name="McIlroy S.J."/>
            <person name="Albertsen M."/>
            <person name="Andresen E.K."/>
            <person name="Saunders A.M."/>
            <person name="Kristiansen R."/>
            <person name="Stokholm-Bjerregaard M."/>
            <person name="Nielsen K.L."/>
            <person name="Nielsen P.H."/>
        </authorList>
    </citation>
    <scope>NUCLEOTIDE SEQUENCE</scope>
    <source>
        <strain evidence="9">Run_A_D11</strain>
    </source>
</reference>
<reference evidence="9" key="1">
    <citation type="submission" date="2013-07" db="EMBL/GenBank/DDBJ databases">
        <authorList>
            <person name="McIlroy S."/>
        </authorList>
    </citation>
    <scope>NUCLEOTIDE SEQUENCE [LARGE SCALE GENOMIC DNA]</scope>
    <source>
        <strain evidence="9">Run_A_D11</strain>
    </source>
</reference>
<dbReference type="SUPFAM" id="SSF53335">
    <property type="entry name" value="S-adenosyl-L-methionine-dependent methyltransferases"/>
    <property type="match status" value="1"/>
</dbReference>
<dbReference type="PANTHER" id="PTHR43317">
    <property type="entry name" value="THERMOSPERMINE SYNTHASE ACAULIS5"/>
    <property type="match status" value="1"/>
</dbReference>
<protein>
    <recommendedName>
        <fullName evidence="5">Polyamine aminopropyltransferase</fullName>
    </recommendedName>
    <alternativeName>
        <fullName evidence="5">Putrescine aminopropyltransferase</fullName>
        <shortName evidence="5">PAPT</shortName>
    </alternativeName>
    <alternativeName>
        <fullName evidence="5">Spermidine synthase</fullName>
        <shortName evidence="5">SPDS</shortName>
        <shortName evidence="5">SPDSY</shortName>
        <ecNumber evidence="5">2.5.1.16</ecNumber>
    </alternativeName>
</protein>
<keyword evidence="2 5" id="KW-0808">Transferase</keyword>
<feature type="binding site" evidence="5">
    <location>
        <position position="36"/>
    </location>
    <ligand>
        <name>S-methyl-5'-thioadenosine</name>
        <dbReference type="ChEBI" id="CHEBI:17509"/>
    </ligand>
</feature>
<dbReference type="STRING" id="1400863.BN873_10119"/>
<dbReference type="GO" id="GO:0010487">
    <property type="term" value="F:thermospermine synthase activity"/>
    <property type="evidence" value="ECO:0007669"/>
    <property type="project" value="UniProtKB-ARBA"/>
</dbReference>
<dbReference type="PANTHER" id="PTHR43317:SF1">
    <property type="entry name" value="THERMOSPERMINE SYNTHASE ACAULIS5"/>
    <property type="match status" value="1"/>
</dbReference>
<evidence type="ECO:0000256" key="1">
    <source>
        <dbReference type="ARBA" id="ARBA00007867"/>
    </source>
</evidence>
<dbReference type="InterPro" id="IPR001045">
    <property type="entry name" value="Spermi_synthase"/>
</dbReference>
<dbReference type="PROSITE" id="PS51006">
    <property type="entry name" value="PABS_2"/>
    <property type="match status" value="1"/>
</dbReference>
<feature type="signal peptide" evidence="7">
    <location>
        <begin position="1"/>
        <end position="24"/>
    </location>
</feature>
<dbReference type="EC" id="2.5.1.16" evidence="5"/>
<keyword evidence="3 5" id="KW-0745">Spermidine biosynthesis</keyword>
<organism evidence="9 10">
    <name type="scientific">Candidatus Competibacter denitrificans Run_A_D11</name>
    <dbReference type="NCBI Taxonomy" id="1400863"/>
    <lineage>
        <taxon>Bacteria</taxon>
        <taxon>Pseudomonadati</taxon>
        <taxon>Pseudomonadota</taxon>
        <taxon>Gammaproteobacteria</taxon>
        <taxon>Candidatus Competibacteraceae</taxon>
        <taxon>Candidatus Competibacter</taxon>
    </lineage>
</organism>
<evidence type="ECO:0000313" key="10">
    <source>
        <dbReference type="Proteomes" id="UP000035760"/>
    </source>
</evidence>
<comment type="pathway">
    <text evidence="5">Amine and polyamine biosynthesis; spermidine biosynthesis; spermidine from putrescine: step 1/1.</text>
</comment>
<gene>
    <name evidence="5" type="primary">speE</name>
    <name evidence="9" type="ORF">BN873_10119</name>
</gene>
<evidence type="ECO:0000256" key="2">
    <source>
        <dbReference type="ARBA" id="ARBA00022679"/>
    </source>
</evidence>
<dbReference type="CDD" id="cd02440">
    <property type="entry name" value="AdoMet_MTases"/>
    <property type="match status" value="1"/>
</dbReference>
<dbReference type="UniPathway" id="UPA00248">
    <property type="reaction ID" value="UER00314"/>
</dbReference>
<evidence type="ECO:0000256" key="6">
    <source>
        <dbReference type="PROSITE-ProRule" id="PRU00354"/>
    </source>
</evidence>